<evidence type="ECO:0000256" key="1">
    <source>
        <dbReference type="SAM" id="MobiDB-lite"/>
    </source>
</evidence>
<gene>
    <name evidence="4" type="ORF">HD596_009548</name>
</gene>
<dbReference type="EMBL" id="JACHMB010000001">
    <property type="protein sequence ID" value="MBB5782792.1"/>
    <property type="molecule type" value="Genomic_DNA"/>
</dbReference>
<feature type="transmembrane region" description="Helical" evidence="2">
    <location>
        <begin position="63"/>
        <end position="82"/>
    </location>
</feature>
<feature type="transmembrane region" description="Helical" evidence="2">
    <location>
        <begin position="94"/>
        <end position="115"/>
    </location>
</feature>
<evidence type="ECO:0000256" key="2">
    <source>
        <dbReference type="SAM" id="Phobius"/>
    </source>
</evidence>
<keyword evidence="5" id="KW-1185">Reference proteome</keyword>
<comment type="caution">
    <text evidence="4">The sequence shown here is derived from an EMBL/GenBank/DDBJ whole genome shotgun (WGS) entry which is preliminary data.</text>
</comment>
<dbReference type="RefSeq" id="WP_246555360.1">
    <property type="nucleotide sequence ID" value="NZ_JACHMB010000001.1"/>
</dbReference>
<proteinExistence type="predicted"/>
<organism evidence="4 5">
    <name type="scientific">Nonomuraea jabiensis</name>
    <dbReference type="NCBI Taxonomy" id="882448"/>
    <lineage>
        <taxon>Bacteria</taxon>
        <taxon>Bacillati</taxon>
        <taxon>Actinomycetota</taxon>
        <taxon>Actinomycetes</taxon>
        <taxon>Streptosporangiales</taxon>
        <taxon>Streptosporangiaceae</taxon>
        <taxon>Nonomuraea</taxon>
    </lineage>
</organism>
<protein>
    <submittedName>
        <fullName evidence="4">Cell shape-determining protein MreD</fullName>
    </submittedName>
</protein>
<accession>A0A7W9GFC0</accession>
<keyword evidence="2" id="KW-0472">Membrane</keyword>
<keyword evidence="3" id="KW-0732">Signal</keyword>
<evidence type="ECO:0000256" key="3">
    <source>
        <dbReference type="SAM" id="SignalP"/>
    </source>
</evidence>
<keyword evidence="2" id="KW-1133">Transmembrane helix</keyword>
<feature type="region of interest" description="Disordered" evidence="1">
    <location>
        <begin position="169"/>
        <end position="206"/>
    </location>
</feature>
<dbReference type="AlphaFoldDB" id="A0A7W9GFC0"/>
<feature type="signal peptide" evidence="3">
    <location>
        <begin position="1"/>
        <end position="18"/>
    </location>
</feature>
<sequence>MRARFAAAAVLAPLLQVAMLERLPAAPDLVMLVAVTAGPAMGPVAGAVTGFATGLVADLVPPALPPAGRTALLLCVLGYACGLLPRKVPVAARILAGGAAGTLAATGAGLLIGGWPDRPALTALPLNLLAVPLVWLLLAGRGRSLFRRFSDATLPVDPSAGVRVVRRPARPTVAGADPGRRVLHGSRRRRPRTPHRHPGRSRAHPR</sequence>
<dbReference type="Proteomes" id="UP000579153">
    <property type="component" value="Unassembled WGS sequence"/>
</dbReference>
<evidence type="ECO:0000313" key="5">
    <source>
        <dbReference type="Proteomes" id="UP000579153"/>
    </source>
</evidence>
<feature type="transmembrane region" description="Helical" evidence="2">
    <location>
        <begin position="121"/>
        <end position="140"/>
    </location>
</feature>
<feature type="chain" id="PRO_5038883975" evidence="3">
    <location>
        <begin position="19"/>
        <end position="206"/>
    </location>
</feature>
<evidence type="ECO:0000313" key="4">
    <source>
        <dbReference type="EMBL" id="MBB5782792.1"/>
    </source>
</evidence>
<reference evidence="4 5" key="1">
    <citation type="submission" date="2020-08" db="EMBL/GenBank/DDBJ databases">
        <title>Sequencing the genomes of 1000 actinobacteria strains.</title>
        <authorList>
            <person name="Klenk H.-P."/>
        </authorList>
    </citation>
    <scope>NUCLEOTIDE SEQUENCE [LARGE SCALE GENOMIC DNA]</scope>
    <source>
        <strain evidence="4 5">DSM 45507</strain>
    </source>
</reference>
<feature type="compositionally biased region" description="Basic residues" evidence="1">
    <location>
        <begin position="181"/>
        <end position="206"/>
    </location>
</feature>
<keyword evidence="2" id="KW-0812">Transmembrane</keyword>
<name>A0A7W9GFC0_9ACTN</name>